<reference evidence="1" key="1">
    <citation type="submission" date="2023-11" db="EMBL/GenBank/DDBJ databases">
        <authorList>
            <person name="Poullet M."/>
        </authorList>
    </citation>
    <scope>NUCLEOTIDE SEQUENCE</scope>
    <source>
        <strain evidence="1">E1834</strain>
    </source>
</reference>
<gene>
    <name evidence="1" type="ORF">MENTE1834_LOCUS47056</name>
</gene>
<evidence type="ECO:0000313" key="2">
    <source>
        <dbReference type="Proteomes" id="UP001497535"/>
    </source>
</evidence>
<evidence type="ECO:0000313" key="1">
    <source>
        <dbReference type="EMBL" id="CAK5121562.1"/>
    </source>
</evidence>
<accession>A0ACB1B3R3</accession>
<sequence length="136" mass="14971">MDENVWDHSNNNNVFGSGTSTTQRPNDPRSTVLRSISANSTTPPISANDSVTLGGSGATSLPLAAQSIVAADNTVVANLVDNSTFLQVIQVHNYLLVSCNYFFMKIGNNKAIKSKGVTNILDYIYIKIWIQRFWRF</sequence>
<dbReference type="EMBL" id="CAVMJV010000181">
    <property type="protein sequence ID" value="CAK5121562.1"/>
    <property type="molecule type" value="Genomic_DNA"/>
</dbReference>
<comment type="caution">
    <text evidence="1">The sequence shown here is derived from an EMBL/GenBank/DDBJ whole genome shotgun (WGS) entry which is preliminary data.</text>
</comment>
<organism evidence="1 2">
    <name type="scientific">Meloidogyne enterolobii</name>
    <name type="common">Root-knot nematode worm</name>
    <name type="synonym">Meloidogyne mayaguensis</name>
    <dbReference type="NCBI Taxonomy" id="390850"/>
    <lineage>
        <taxon>Eukaryota</taxon>
        <taxon>Metazoa</taxon>
        <taxon>Ecdysozoa</taxon>
        <taxon>Nematoda</taxon>
        <taxon>Chromadorea</taxon>
        <taxon>Rhabditida</taxon>
        <taxon>Tylenchina</taxon>
        <taxon>Tylenchomorpha</taxon>
        <taxon>Tylenchoidea</taxon>
        <taxon>Meloidogynidae</taxon>
        <taxon>Meloidogyninae</taxon>
        <taxon>Meloidogyne</taxon>
    </lineage>
</organism>
<protein>
    <submittedName>
        <fullName evidence="1">Uncharacterized protein</fullName>
    </submittedName>
</protein>
<name>A0ACB1B3R3_MELEN</name>
<keyword evidence="2" id="KW-1185">Reference proteome</keyword>
<dbReference type="Proteomes" id="UP001497535">
    <property type="component" value="Unassembled WGS sequence"/>
</dbReference>
<proteinExistence type="predicted"/>